<proteinExistence type="inferred from homology"/>
<dbReference type="PANTHER" id="PTHR30012:SF0">
    <property type="entry name" value="TYPE II SECRETION SYSTEM PROTEIN F-RELATED"/>
    <property type="match status" value="1"/>
</dbReference>
<dbReference type="OrthoDB" id="9805682at2"/>
<evidence type="ECO:0000256" key="7">
    <source>
        <dbReference type="SAM" id="Phobius"/>
    </source>
</evidence>
<dbReference type="EMBL" id="AP014704">
    <property type="protein sequence ID" value="BAQ46970.1"/>
    <property type="molecule type" value="Genomic_DNA"/>
</dbReference>
<dbReference type="PATRIC" id="fig|270351.10.peg.3766"/>
<dbReference type="Pfam" id="PF00482">
    <property type="entry name" value="T2SSF"/>
    <property type="match status" value="2"/>
</dbReference>
<reference evidence="10" key="2">
    <citation type="submission" date="2015-01" db="EMBL/GenBank/DDBJ databases">
        <title>Complete genome sequence of Methylobacterium aquaticum strain 22A.</title>
        <authorList>
            <person name="Tani A."/>
            <person name="Ogura Y."/>
            <person name="Hayashi T."/>
        </authorList>
    </citation>
    <scope>NUCLEOTIDE SEQUENCE [LARGE SCALE GENOMIC DNA]</scope>
    <source>
        <strain evidence="10">MA-22A</strain>
    </source>
</reference>
<dbReference type="InterPro" id="IPR042094">
    <property type="entry name" value="T2SS_GspF_sf"/>
</dbReference>
<dbReference type="PANTHER" id="PTHR30012">
    <property type="entry name" value="GENERAL SECRETION PATHWAY PROTEIN"/>
    <property type="match status" value="1"/>
</dbReference>
<keyword evidence="6 7" id="KW-0472">Membrane</keyword>
<evidence type="ECO:0000313" key="10">
    <source>
        <dbReference type="Proteomes" id="UP000061432"/>
    </source>
</evidence>
<protein>
    <submittedName>
        <fullName evidence="9">Secretion system protein</fullName>
    </submittedName>
</protein>
<evidence type="ECO:0000256" key="2">
    <source>
        <dbReference type="ARBA" id="ARBA00005745"/>
    </source>
</evidence>
<gene>
    <name evidence="9" type="primary">pulF</name>
    <name evidence="9" type="ORF">Maq22A_c19535</name>
</gene>
<keyword evidence="4 7" id="KW-0812">Transmembrane</keyword>
<dbReference type="GO" id="GO:0005886">
    <property type="term" value="C:plasma membrane"/>
    <property type="evidence" value="ECO:0007669"/>
    <property type="project" value="UniProtKB-SubCell"/>
</dbReference>
<feature type="domain" description="Type II secretion system protein GspF" evidence="8">
    <location>
        <begin position="273"/>
        <end position="393"/>
    </location>
</feature>
<dbReference type="InterPro" id="IPR003004">
    <property type="entry name" value="GspF/PilC"/>
</dbReference>
<evidence type="ECO:0000256" key="4">
    <source>
        <dbReference type="ARBA" id="ARBA00022692"/>
    </source>
</evidence>
<dbReference type="KEGG" id="maqu:Maq22A_c19535"/>
<feature type="domain" description="Type II secretion system protein GspF" evidence="8">
    <location>
        <begin position="71"/>
        <end position="193"/>
    </location>
</feature>
<comment type="similarity">
    <text evidence="2">Belongs to the GSP F family.</text>
</comment>
<feature type="transmembrane region" description="Helical" evidence="7">
    <location>
        <begin position="369"/>
        <end position="397"/>
    </location>
</feature>
<keyword evidence="5 7" id="KW-1133">Transmembrane helix</keyword>
<evidence type="ECO:0000259" key="8">
    <source>
        <dbReference type="Pfam" id="PF00482"/>
    </source>
</evidence>
<dbReference type="RefSeq" id="WP_060847996.1">
    <property type="nucleotide sequence ID" value="NZ_AP014704.1"/>
</dbReference>
<evidence type="ECO:0000256" key="5">
    <source>
        <dbReference type="ARBA" id="ARBA00022989"/>
    </source>
</evidence>
<dbReference type="PRINTS" id="PR00812">
    <property type="entry name" value="BCTERIALGSPF"/>
</dbReference>
<keyword evidence="3" id="KW-1003">Cell membrane</keyword>
<dbReference type="Proteomes" id="UP000061432">
    <property type="component" value="Chromosome"/>
</dbReference>
<evidence type="ECO:0000313" key="9">
    <source>
        <dbReference type="EMBL" id="BAQ46970.1"/>
    </source>
</evidence>
<reference evidence="9 10" key="1">
    <citation type="journal article" date="2015" name="Genome Announc.">
        <title>Complete Genome Sequence of Methylobacterium aquaticum Strain 22A, Isolated from Racomitrium japonicum Moss.</title>
        <authorList>
            <person name="Tani A."/>
            <person name="Ogura Y."/>
            <person name="Hayashi T."/>
            <person name="Kimbara K."/>
        </authorList>
    </citation>
    <scope>NUCLEOTIDE SEQUENCE [LARGE SCALE GENOMIC DNA]</scope>
    <source>
        <strain evidence="9 10">MA-22A</strain>
    </source>
</reference>
<organism evidence="9 10">
    <name type="scientific">Methylobacterium aquaticum</name>
    <dbReference type="NCBI Taxonomy" id="270351"/>
    <lineage>
        <taxon>Bacteria</taxon>
        <taxon>Pseudomonadati</taxon>
        <taxon>Pseudomonadota</taxon>
        <taxon>Alphaproteobacteria</taxon>
        <taxon>Hyphomicrobiales</taxon>
        <taxon>Methylobacteriaceae</taxon>
        <taxon>Methylobacterium</taxon>
    </lineage>
</organism>
<dbReference type="InterPro" id="IPR018076">
    <property type="entry name" value="T2SS_GspF_dom"/>
</dbReference>
<dbReference type="GO" id="GO:0015628">
    <property type="term" value="P:protein secretion by the type II secretion system"/>
    <property type="evidence" value="ECO:0007669"/>
    <property type="project" value="TreeGrafter"/>
</dbReference>
<feature type="transmembrane region" description="Helical" evidence="7">
    <location>
        <begin position="222"/>
        <end position="242"/>
    </location>
</feature>
<comment type="subcellular location">
    <subcellularLocation>
        <location evidence="1">Cell membrane</location>
        <topology evidence="1">Multi-pass membrane protein</topology>
    </subcellularLocation>
</comment>
<evidence type="ECO:0000256" key="1">
    <source>
        <dbReference type="ARBA" id="ARBA00004651"/>
    </source>
</evidence>
<evidence type="ECO:0000256" key="3">
    <source>
        <dbReference type="ARBA" id="ARBA00022475"/>
    </source>
</evidence>
<sequence>MPRFAYKAYAGDGRARAGTIEAETRQRAVARLRTDGLQVYEIAQAAAGPAPFWRRDLFGRDRVNDAARIAFLREFGTLVGAGLTVDRALRLVERQAGPALKPVLADLLERVVAGASLSRAMAAHPQAFPRDMVDIVRAGEATGTLVDVVGSLTASIERRDAVRRHLVSAMIYPALLIAMAIGTVAMIVGVLVPALSPLFEGSGQAPPFAIRAASWLGDTLAATWPMLLGGLALAILALARAWRVPGFAAARARLALRLPLVREIVVGIECGRFCRVLGTLLTAEVPIPDAVAATRPLAGNRVFRRAFDEAGRRLAEGGSLASGLSSLKPYAASTLNLIASGEQVNRLGSVLIHAAEMHETETRQRIDRLLALLTPLVTVAIGGLIGGLIISVMGAILSVGQLTQ</sequence>
<name>A0A0C6FUZ3_9HYPH</name>
<dbReference type="Gene3D" id="1.20.81.30">
    <property type="entry name" value="Type II secretion system (T2SS), domain F"/>
    <property type="match status" value="2"/>
</dbReference>
<evidence type="ECO:0000256" key="6">
    <source>
        <dbReference type="ARBA" id="ARBA00023136"/>
    </source>
</evidence>
<dbReference type="STRING" id="270351.Maq22A_c19535"/>
<dbReference type="AlphaFoldDB" id="A0A0C6FUZ3"/>
<feature type="transmembrane region" description="Helical" evidence="7">
    <location>
        <begin position="166"/>
        <end position="192"/>
    </location>
</feature>
<accession>A0A0C6FUZ3</accession>